<feature type="domain" description="Threonine/Serine exporter ThrE" evidence="8">
    <location>
        <begin position="289"/>
        <end position="409"/>
    </location>
</feature>
<comment type="caution">
    <text evidence="9">The sequence shown here is derived from an EMBL/GenBank/DDBJ whole genome shotgun (WGS) entry which is preliminary data.</text>
</comment>
<comment type="subcellular location">
    <subcellularLocation>
        <location evidence="1">Membrane</location>
        <topology evidence="1">Multi-pass membrane protein</topology>
    </subcellularLocation>
</comment>
<feature type="transmembrane region" description="Helical" evidence="6">
    <location>
        <begin position="206"/>
        <end position="227"/>
    </location>
</feature>
<evidence type="ECO:0000259" key="7">
    <source>
        <dbReference type="Pfam" id="PF06738"/>
    </source>
</evidence>
<organism evidence="9">
    <name type="scientific">invertebrate metagenome</name>
    <dbReference type="NCBI Taxonomy" id="1711999"/>
    <lineage>
        <taxon>unclassified sequences</taxon>
        <taxon>metagenomes</taxon>
        <taxon>organismal metagenomes</taxon>
    </lineage>
</organism>
<protein>
    <recommendedName>
        <fullName evidence="10">Threonine/serine exporter-like N-terminal domain-containing protein</fullName>
    </recommendedName>
</protein>
<feature type="transmembrane region" description="Helical" evidence="6">
    <location>
        <begin position="155"/>
        <end position="174"/>
    </location>
</feature>
<accession>A0A2H9TAF6</accession>
<gene>
    <name evidence="9" type="ORF">CI610_00784</name>
</gene>
<feature type="transmembrane region" description="Helical" evidence="6">
    <location>
        <begin position="305"/>
        <end position="326"/>
    </location>
</feature>
<keyword evidence="4 6" id="KW-0472">Membrane</keyword>
<feature type="transmembrane region" description="Helical" evidence="6">
    <location>
        <begin position="280"/>
        <end position="298"/>
    </location>
</feature>
<feature type="transmembrane region" description="Helical" evidence="6">
    <location>
        <begin position="393"/>
        <end position="411"/>
    </location>
</feature>
<dbReference type="PANTHER" id="PTHR31082">
    <property type="entry name" value="PHEROMONE-REGULATED MEMBRANE PROTEIN 10"/>
    <property type="match status" value="1"/>
</dbReference>
<evidence type="ECO:0008006" key="10">
    <source>
        <dbReference type="Google" id="ProtNLM"/>
    </source>
</evidence>
<dbReference type="InterPro" id="IPR051361">
    <property type="entry name" value="ThrE/Ser_Exporter"/>
</dbReference>
<feature type="transmembrane region" description="Helical" evidence="6">
    <location>
        <begin position="127"/>
        <end position="149"/>
    </location>
</feature>
<evidence type="ECO:0000256" key="3">
    <source>
        <dbReference type="ARBA" id="ARBA00022989"/>
    </source>
</evidence>
<feature type="transmembrane region" description="Helical" evidence="6">
    <location>
        <begin position="356"/>
        <end position="373"/>
    </location>
</feature>
<comment type="similarity">
    <text evidence="5">Belongs to the ThrE exporter (TC 2.A.79) family.</text>
</comment>
<evidence type="ECO:0000256" key="1">
    <source>
        <dbReference type="ARBA" id="ARBA00004141"/>
    </source>
</evidence>
<dbReference type="EMBL" id="NSIT01000026">
    <property type="protein sequence ID" value="PJE80212.1"/>
    <property type="molecule type" value="Genomic_DNA"/>
</dbReference>
<name>A0A2H9TAF6_9ZZZZ</name>
<evidence type="ECO:0000313" key="9">
    <source>
        <dbReference type="EMBL" id="PJE80212.1"/>
    </source>
</evidence>
<evidence type="ECO:0000256" key="4">
    <source>
        <dbReference type="ARBA" id="ARBA00023136"/>
    </source>
</evidence>
<reference evidence="9" key="1">
    <citation type="journal article" date="2017" name="Appl. Environ. Microbiol.">
        <title>Molecular characterization of an Endozoicomonas-like organism causing infection in king scallop Pecten maximus L.</title>
        <authorList>
            <person name="Cano I."/>
            <person name="van Aerle R."/>
            <person name="Ross S."/>
            <person name="Verner-Jeffreys D.W."/>
            <person name="Paley R.K."/>
            <person name="Rimmer G."/>
            <person name="Ryder D."/>
            <person name="Hooper P."/>
            <person name="Stone D."/>
            <person name="Feist S.W."/>
        </authorList>
    </citation>
    <scope>NUCLEOTIDE SEQUENCE</scope>
</reference>
<evidence type="ECO:0000259" key="8">
    <source>
        <dbReference type="Pfam" id="PF12821"/>
    </source>
</evidence>
<dbReference type="InterPro" id="IPR024528">
    <property type="entry name" value="ThrE_2"/>
</dbReference>
<evidence type="ECO:0000256" key="2">
    <source>
        <dbReference type="ARBA" id="ARBA00022692"/>
    </source>
</evidence>
<sequence>MIMSNDTEISSMSPASFKAKYTFVIKLGMALHKFGIQAFRLEAELTGISELLGLEGSFLATPTSLTFVLWSPDKENEHTHVVRVQPGNIDLGKLADVNQVVQDLKNETLTVVQAYIRLNEIENCSGLYSNSITLIAFGASSAGFAMMIGLDWFNIAWASALGVVCYLLVFFAGYSQRLSTVLEPLTSVVNGILAMGINHLDPGLNVPLVILSSIIIFIPGLSITLGLSELAARELMSGTARVMDAVMLLFKLYFGAVLGLAIGSLIWGKTFVPVVTAMPFWSKWLGVLLLSSTLGVVFNVRTKDIGWAIFSGLLAYVATLMGSFVLGSAMGNFIGAFAVGVYGNLYALFLKSPASVVLLTGIVVLVPGSKTYMGLDNVIADSIATQPNIGSETFLIFMSLVAGLIFANIVISPRQSL</sequence>
<feature type="domain" description="Threonine/serine exporter-like N-terminal" evidence="7">
    <location>
        <begin position="23"/>
        <end position="262"/>
    </location>
</feature>
<keyword evidence="3 6" id="KW-1133">Transmembrane helix</keyword>
<dbReference type="AlphaFoldDB" id="A0A2H9TAF6"/>
<dbReference type="Pfam" id="PF06738">
    <property type="entry name" value="ThrE"/>
    <property type="match status" value="1"/>
</dbReference>
<evidence type="ECO:0000256" key="6">
    <source>
        <dbReference type="SAM" id="Phobius"/>
    </source>
</evidence>
<evidence type="ECO:0000256" key="5">
    <source>
        <dbReference type="ARBA" id="ARBA00034125"/>
    </source>
</evidence>
<dbReference type="GO" id="GO:0022857">
    <property type="term" value="F:transmembrane transporter activity"/>
    <property type="evidence" value="ECO:0007669"/>
    <property type="project" value="InterPro"/>
</dbReference>
<dbReference type="Pfam" id="PF12821">
    <property type="entry name" value="ThrE_2"/>
    <property type="match status" value="1"/>
</dbReference>
<dbReference type="GO" id="GO:0016020">
    <property type="term" value="C:membrane"/>
    <property type="evidence" value="ECO:0007669"/>
    <property type="project" value="UniProtKB-SubCell"/>
</dbReference>
<dbReference type="InterPro" id="IPR010619">
    <property type="entry name" value="ThrE-like_N"/>
</dbReference>
<proteinExistence type="inferred from homology"/>
<feature type="transmembrane region" description="Helical" evidence="6">
    <location>
        <begin position="181"/>
        <end position="200"/>
    </location>
</feature>
<dbReference type="PANTHER" id="PTHR31082:SF4">
    <property type="entry name" value="PHEROMONE-REGULATED MEMBRANE PROTEIN 10"/>
    <property type="match status" value="1"/>
</dbReference>
<feature type="transmembrane region" description="Helical" evidence="6">
    <location>
        <begin position="332"/>
        <end position="349"/>
    </location>
</feature>
<feature type="transmembrane region" description="Helical" evidence="6">
    <location>
        <begin position="248"/>
        <end position="268"/>
    </location>
</feature>
<keyword evidence="2 6" id="KW-0812">Transmembrane</keyword>